<dbReference type="InterPro" id="IPR014306">
    <property type="entry name" value="Hydroxyisourate_hydrolase"/>
</dbReference>
<dbReference type="PROSITE" id="PS00768">
    <property type="entry name" value="TRANSTHYRETIN_1"/>
    <property type="match status" value="1"/>
</dbReference>
<dbReference type="PANTHER" id="PTHR10395">
    <property type="entry name" value="URICASE AND TRANSTHYRETIN-RELATED"/>
    <property type="match status" value="1"/>
</dbReference>
<accession>A0A8J5IDI0</accession>
<name>A0A8J5IDI0_9STRA</name>
<keyword evidence="6" id="KW-1185">Reference proteome</keyword>
<comment type="similarity">
    <text evidence="2">Belongs to the transthyretin family. 5-hydroxyisourate hydrolase subfamily.</text>
</comment>
<organism evidence="5 6">
    <name type="scientific">Phytophthora aleatoria</name>
    <dbReference type="NCBI Taxonomy" id="2496075"/>
    <lineage>
        <taxon>Eukaryota</taxon>
        <taxon>Sar</taxon>
        <taxon>Stramenopiles</taxon>
        <taxon>Oomycota</taxon>
        <taxon>Peronosporomycetes</taxon>
        <taxon>Peronosporales</taxon>
        <taxon>Peronosporaceae</taxon>
        <taxon>Phytophthora</taxon>
    </lineage>
</organism>
<gene>
    <name evidence="5" type="ORF">JG688_00017627</name>
</gene>
<evidence type="ECO:0000259" key="4">
    <source>
        <dbReference type="SMART" id="SM00095"/>
    </source>
</evidence>
<comment type="function">
    <text evidence="1">Catalyzes the hydrolysis of 5-hydroxyisourate (HIU) to 2-oxo-4-hydroxy-4-carboxy-5-ureidoimidazoline (OHCU).</text>
</comment>
<reference evidence="5" key="1">
    <citation type="submission" date="2021-01" db="EMBL/GenBank/DDBJ databases">
        <title>Phytophthora aleatoria, a newly-described species from Pinus radiata is distinct from Phytophthora cactorum isolates based on comparative genomics.</title>
        <authorList>
            <person name="Mcdougal R."/>
            <person name="Panda P."/>
            <person name="Williams N."/>
            <person name="Studholme D.J."/>
        </authorList>
    </citation>
    <scope>NUCLEOTIDE SEQUENCE</scope>
    <source>
        <strain evidence="5">NZFS 4037</strain>
    </source>
</reference>
<evidence type="ECO:0000313" key="5">
    <source>
        <dbReference type="EMBL" id="KAG6943385.1"/>
    </source>
</evidence>
<evidence type="ECO:0000256" key="3">
    <source>
        <dbReference type="ARBA" id="ARBA00011881"/>
    </source>
</evidence>
<dbReference type="GO" id="GO:0033971">
    <property type="term" value="F:hydroxyisourate hydrolase activity"/>
    <property type="evidence" value="ECO:0007669"/>
    <property type="project" value="InterPro"/>
</dbReference>
<dbReference type="GO" id="GO:0006144">
    <property type="term" value="P:purine nucleobase metabolic process"/>
    <property type="evidence" value="ECO:0007669"/>
    <property type="project" value="InterPro"/>
</dbReference>
<dbReference type="CDD" id="cd05822">
    <property type="entry name" value="TLP_HIUase"/>
    <property type="match status" value="1"/>
</dbReference>
<dbReference type="Proteomes" id="UP000709295">
    <property type="component" value="Unassembled WGS sequence"/>
</dbReference>
<protein>
    <recommendedName>
        <fullName evidence="4">Transthyretin/hydroxyisourate hydrolase domain-containing protein</fullName>
    </recommendedName>
</protein>
<evidence type="ECO:0000256" key="2">
    <source>
        <dbReference type="ARBA" id="ARBA00009850"/>
    </source>
</evidence>
<dbReference type="PANTHER" id="PTHR10395:SF7">
    <property type="entry name" value="5-HYDROXYISOURATE HYDROLASE"/>
    <property type="match status" value="1"/>
</dbReference>
<sequence>MVDRLAMMRKNWSNFAVVFTETANKNKHMTLQCAKQLHSHMQLDRARNVLEIAAGAGLGSLDVAQHLFESKLPRETKRTFTVTDLSLVMVRMTKENFSDVNSRGVCIKFKEANGRGSPFGDLPNVRHAAANKELGLENTAEHSNFIMGRDLPALHQRFAQAGINHVQICPVPEGLKDRDAILIHSANLLHSDTLMSSPSRRVNAVNRHLSSNSTMSYKSPVTSHILDTSLGRPAANVRVELQYLRSGEWIRINDGRTNADGRVASHLVPEAARFEAGTYRMVFSTREYFEANGITEFFYPEVAIAFIVKNPTQHYHVPLLLNPFGYSTYRGS</sequence>
<dbReference type="NCBIfam" id="TIGR02962">
    <property type="entry name" value="hdxy_isourate"/>
    <property type="match status" value="1"/>
</dbReference>
<dbReference type="AlphaFoldDB" id="A0A8J5IDI0"/>
<comment type="subunit">
    <text evidence="3">Homotetramer.</text>
</comment>
<proteinExistence type="inferred from homology"/>
<comment type="caution">
    <text evidence="5">The sequence shown here is derived from an EMBL/GenBank/DDBJ whole genome shotgun (WGS) entry which is preliminary data.</text>
</comment>
<feature type="domain" description="Transthyretin/hydroxyisourate hydrolase" evidence="4">
    <location>
        <begin position="216"/>
        <end position="331"/>
    </location>
</feature>
<dbReference type="SMART" id="SM00095">
    <property type="entry name" value="TR_THY"/>
    <property type="match status" value="1"/>
</dbReference>
<evidence type="ECO:0000313" key="6">
    <source>
        <dbReference type="Proteomes" id="UP000709295"/>
    </source>
</evidence>
<dbReference type="InterPro" id="IPR023418">
    <property type="entry name" value="Thyroxine_BS"/>
</dbReference>
<dbReference type="Pfam" id="PF00576">
    <property type="entry name" value="Transthyretin"/>
    <property type="match status" value="1"/>
</dbReference>
<dbReference type="InterPro" id="IPR023416">
    <property type="entry name" value="Transthyretin/HIU_hydrolase_d"/>
</dbReference>
<evidence type="ECO:0000256" key="1">
    <source>
        <dbReference type="ARBA" id="ARBA00002704"/>
    </source>
</evidence>
<dbReference type="EMBL" id="JAENGY010002727">
    <property type="protein sequence ID" value="KAG6943385.1"/>
    <property type="molecule type" value="Genomic_DNA"/>
</dbReference>